<dbReference type="PANTHER" id="PTHR24406">
    <property type="entry name" value="TRANSCRIPTIONAL REPRESSOR CTCFL-RELATED"/>
    <property type="match status" value="1"/>
</dbReference>
<dbReference type="AlphaFoldDB" id="A0A8S4NBP6"/>
<keyword evidence="3" id="KW-0677">Repeat</keyword>
<evidence type="ECO:0000259" key="9">
    <source>
        <dbReference type="PROSITE" id="PS50157"/>
    </source>
</evidence>
<feature type="compositionally biased region" description="Basic and acidic residues" evidence="8">
    <location>
        <begin position="121"/>
        <end position="133"/>
    </location>
</feature>
<evidence type="ECO:0000256" key="3">
    <source>
        <dbReference type="ARBA" id="ARBA00022737"/>
    </source>
</evidence>
<dbReference type="GO" id="GO:0008270">
    <property type="term" value="F:zinc ion binding"/>
    <property type="evidence" value="ECO:0007669"/>
    <property type="project" value="UniProtKB-KW"/>
</dbReference>
<evidence type="ECO:0000256" key="8">
    <source>
        <dbReference type="SAM" id="MobiDB-lite"/>
    </source>
</evidence>
<evidence type="ECO:0000256" key="2">
    <source>
        <dbReference type="ARBA" id="ARBA00022723"/>
    </source>
</evidence>
<feature type="domain" description="C2H2-type" evidence="9">
    <location>
        <begin position="274"/>
        <end position="301"/>
    </location>
</feature>
<keyword evidence="6" id="KW-0539">Nucleus</keyword>
<dbReference type="PROSITE" id="PS00028">
    <property type="entry name" value="ZINC_FINGER_C2H2_1"/>
    <property type="match status" value="2"/>
</dbReference>
<dbReference type="Proteomes" id="UP000749559">
    <property type="component" value="Unassembled WGS sequence"/>
</dbReference>
<evidence type="ECO:0000256" key="6">
    <source>
        <dbReference type="ARBA" id="ARBA00023242"/>
    </source>
</evidence>
<sequence>KLCSQRVKFERALEIDGIICVNAGNDSPEIVVKMHRTVVKPEHKQSFDTDEENTLTHTNLPISTPIQRAGSPNGENNGKMTIRSAPLLRTLKPKSEEMPSPIERQPMSEGEEQMATPPDMEEFRRNLSDKEDGVDSLDSSQSSLKRKMVQDYSNSGNKHPRLADTIPGGLGDGYIGASSIDHTPRAGDGSKVLHWLDSKGNGTVEEPLIRVMENSEGLASFFEAGAGEEMYSGSVFGCNPSTDDADVTIKQEFREPKMRIVGSGGQSVQSVQFYPCHICGKILKSRMALHTHKKEHLNTSTSSYTTNKLANPTSKAANQTSKSANQTSKSANQTSISAPTTTSKSVLSTSKLANTSSKTIIFSCKACDSVFSGKGQLEAHVQQAHGCKLCQLCGDILSDKAHMKQHYYNKHHINILHSAASISHS</sequence>
<name>A0A8S4NBP6_OWEFU</name>
<keyword evidence="2" id="KW-0479">Metal-binding</keyword>
<protein>
    <recommendedName>
        <fullName evidence="9">C2H2-type domain-containing protein</fullName>
    </recommendedName>
</protein>
<organism evidence="10 11">
    <name type="scientific">Owenia fusiformis</name>
    <name type="common">Polychaete worm</name>
    <dbReference type="NCBI Taxonomy" id="6347"/>
    <lineage>
        <taxon>Eukaryota</taxon>
        <taxon>Metazoa</taxon>
        <taxon>Spiralia</taxon>
        <taxon>Lophotrochozoa</taxon>
        <taxon>Annelida</taxon>
        <taxon>Polychaeta</taxon>
        <taxon>Sedentaria</taxon>
        <taxon>Canalipalpata</taxon>
        <taxon>Sabellida</taxon>
        <taxon>Oweniida</taxon>
        <taxon>Oweniidae</taxon>
        <taxon>Owenia</taxon>
    </lineage>
</organism>
<evidence type="ECO:0000256" key="4">
    <source>
        <dbReference type="ARBA" id="ARBA00022771"/>
    </source>
</evidence>
<feature type="compositionally biased region" description="Polar residues" evidence="8">
    <location>
        <begin position="298"/>
        <end position="339"/>
    </location>
</feature>
<dbReference type="Pfam" id="PF12874">
    <property type="entry name" value="zf-met"/>
    <property type="match status" value="1"/>
</dbReference>
<evidence type="ECO:0000256" key="1">
    <source>
        <dbReference type="ARBA" id="ARBA00004123"/>
    </source>
</evidence>
<gene>
    <name evidence="10" type="ORF">OFUS_LOCUS5215</name>
</gene>
<dbReference type="InterPro" id="IPR013087">
    <property type="entry name" value="Znf_C2H2_type"/>
</dbReference>
<evidence type="ECO:0000256" key="7">
    <source>
        <dbReference type="PROSITE-ProRule" id="PRU00042"/>
    </source>
</evidence>
<accession>A0A8S4NBP6</accession>
<proteinExistence type="predicted"/>
<evidence type="ECO:0000256" key="5">
    <source>
        <dbReference type="ARBA" id="ARBA00022833"/>
    </source>
</evidence>
<keyword evidence="11" id="KW-1185">Reference proteome</keyword>
<comment type="subcellular location">
    <subcellularLocation>
        <location evidence="1">Nucleus</location>
    </subcellularLocation>
</comment>
<feature type="domain" description="C2H2-type" evidence="9">
    <location>
        <begin position="362"/>
        <end position="385"/>
    </location>
</feature>
<feature type="region of interest" description="Disordered" evidence="8">
    <location>
        <begin position="91"/>
        <end position="165"/>
    </location>
</feature>
<dbReference type="GO" id="GO:0005634">
    <property type="term" value="C:nucleus"/>
    <property type="evidence" value="ECO:0007669"/>
    <property type="project" value="UniProtKB-SubCell"/>
</dbReference>
<dbReference type="InterPro" id="IPR050888">
    <property type="entry name" value="ZnF_C2H2-type_TF"/>
</dbReference>
<dbReference type="EMBL" id="CAIIXF020000002">
    <property type="protein sequence ID" value="CAH1778278.1"/>
    <property type="molecule type" value="Genomic_DNA"/>
</dbReference>
<dbReference type="PROSITE" id="PS50157">
    <property type="entry name" value="ZINC_FINGER_C2H2_2"/>
    <property type="match status" value="2"/>
</dbReference>
<feature type="non-terminal residue" evidence="10">
    <location>
        <position position="425"/>
    </location>
</feature>
<keyword evidence="5" id="KW-0862">Zinc</keyword>
<dbReference type="SMART" id="SM00355">
    <property type="entry name" value="ZnF_C2H2"/>
    <property type="match status" value="3"/>
</dbReference>
<evidence type="ECO:0000313" key="10">
    <source>
        <dbReference type="EMBL" id="CAH1778278.1"/>
    </source>
</evidence>
<comment type="caution">
    <text evidence="10">The sequence shown here is derived from an EMBL/GenBank/DDBJ whole genome shotgun (WGS) entry which is preliminary data.</text>
</comment>
<reference evidence="10" key="1">
    <citation type="submission" date="2022-03" db="EMBL/GenBank/DDBJ databases">
        <authorList>
            <person name="Martin C."/>
        </authorList>
    </citation>
    <scope>NUCLEOTIDE SEQUENCE</scope>
</reference>
<dbReference type="OrthoDB" id="6327333at2759"/>
<keyword evidence="4 7" id="KW-0863">Zinc-finger</keyword>
<evidence type="ECO:0000313" key="11">
    <source>
        <dbReference type="Proteomes" id="UP000749559"/>
    </source>
</evidence>
<feature type="region of interest" description="Disordered" evidence="8">
    <location>
        <begin position="293"/>
        <end position="340"/>
    </location>
</feature>